<dbReference type="PROSITE" id="PS50089">
    <property type="entry name" value="ZF_RING_2"/>
    <property type="match status" value="1"/>
</dbReference>
<evidence type="ECO:0000256" key="13">
    <source>
        <dbReference type="ARBA" id="ARBA00022833"/>
    </source>
</evidence>
<dbReference type="GO" id="GO:0061630">
    <property type="term" value="F:ubiquitin protein ligase activity"/>
    <property type="evidence" value="ECO:0007669"/>
    <property type="project" value="UniProtKB-UniRule"/>
</dbReference>
<evidence type="ECO:0000256" key="16">
    <source>
        <dbReference type="SAM" id="MobiDB-lite"/>
    </source>
</evidence>
<keyword evidence="7" id="KW-0963">Cytoplasm</keyword>
<evidence type="ECO:0000313" key="19">
    <source>
        <dbReference type="Proteomes" id="UP001634007"/>
    </source>
</evidence>
<feature type="region of interest" description="Disordered" evidence="16">
    <location>
        <begin position="1"/>
        <end position="23"/>
    </location>
</feature>
<dbReference type="PANTHER" id="PTHR12389:SF0">
    <property type="entry name" value="E3 UBIQUITIN-PROTEIN LIGASE LISTERIN"/>
    <property type="match status" value="1"/>
</dbReference>
<evidence type="ECO:0000256" key="6">
    <source>
        <dbReference type="ARBA" id="ARBA00017157"/>
    </source>
</evidence>
<keyword evidence="10" id="KW-0677">Repeat</keyword>
<dbReference type="GO" id="GO:1990112">
    <property type="term" value="C:RQC complex"/>
    <property type="evidence" value="ECO:0007669"/>
    <property type="project" value="UniProtKB-UniRule"/>
</dbReference>
<proteinExistence type="inferred from homology"/>
<evidence type="ECO:0000256" key="14">
    <source>
        <dbReference type="PROSITE-ProRule" id="PRU00175"/>
    </source>
</evidence>
<comment type="catalytic activity">
    <reaction evidence="1 15">
        <text>S-ubiquitinyl-[E2 ubiquitin-conjugating enzyme]-L-cysteine + [acceptor protein]-L-lysine = [E2 ubiquitin-conjugating enzyme]-L-cysteine + N(6)-ubiquitinyl-[acceptor protein]-L-lysine.</text>
        <dbReference type="EC" id="2.3.2.27"/>
    </reaction>
</comment>
<evidence type="ECO:0000256" key="2">
    <source>
        <dbReference type="ARBA" id="ARBA00004514"/>
    </source>
</evidence>
<dbReference type="SMART" id="SM00184">
    <property type="entry name" value="RING"/>
    <property type="match status" value="1"/>
</dbReference>
<evidence type="ECO:0000256" key="12">
    <source>
        <dbReference type="ARBA" id="ARBA00022786"/>
    </source>
</evidence>
<dbReference type="PANTHER" id="PTHR12389">
    <property type="entry name" value="ZINC FINGER PROTEIN 294"/>
    <property type="match status" value="1"/>
</dbReference>
<dbReference type="InterPro" id="IPR054477">
    <property type="entry name" value="LTN1_E3_ligase_6th"/>
</dbReference>
<dbReference type="GO" id="GO:1990116">
    <property type="term" value="P:ribosome-associated ubiquitin-dependent protein catabolic process"/>
    <property type="evidence" value="ECO:0007669"/>
    <property type="project" value="UniProtKB-UniRule"/>
</dbReference>
<dbReference type="GO" id="GO:0072344">
    <property type="term" value="P:rescue of stalled ribosome"/>
    <property type="evidence" value="ECO:0007669"/>
    <property type="project" value="UniProtKB-UniRule"/>
</dbReference>
<feature type="compositionally biased region" description="Low complexity" evidence="16">
    <location>
        <begin position="14"/>
        <end position="23"/>
    </location>
</feature>
<dbReference type="InterPro" id="IPR013083">
    <property type="entry name" value="Znf_RING/FYVE/PHD"/>
</dbReference>
<reference evidence="18 19" key="1">
    <citation type="submission" date="2024-11" db="EMBL/GenBank/DDBJ databases">
        <title>Chromosome-level genome assembly of Eucalyptus globulus Labill. provides insights into its genome evolution.</title>
        <authorList>
            <person name="Li X."/>
        </authorList>
    </citation>
    <scope>NUCLEOTIDE SEQUENCE [LARGE SCALE GENOMIC DNA]</scope>
    <source>
        <strain evidence="18">CL2024</strain>
        <tissue evidence="18">Fresh tender leaves</tissue>
    </source>
</reference>
<keyword evidence="13 15" id="KW-0862">Zinc</keyword>
<evidence type="ECO:0000259" key="17">
    <source>
        <dbReference type="PROSITE" id="PS50089"/>
    </source>
</evidence>
<keyword evidence="11 14" id="KW-0863">Zinc-finger</keyword>
<gene>
    <name evidence="18" type="ORF">ACJRO7_004802</name>
</gene>
<evidence type="ECO:0000256" key="15">
    <source>
        <dbReference type="RuleBase" id="RU367090"/>
    </source>
</evidence>
<evidence type="ECO:0000256" key="1">
    <source>
        <dbReference type="ARBA" id="ARBA00000900"/>
    </source>
</evidence>
<dbReference type="SUPFAM" id="SSF48371">
    <property type="entry name" value="ARM repeat"/>
    <property type="match status" value="1"/>
</dbReference>
<dbReference type="CDD" id="cd16491">
    <property type="entry name" value="RING-CH-C4HC3_LTN1"/>
    <property type="match status" value="1"/>
</dbReference>
<evidence type="ECO:0000313" key="18">
    <source>
        <dbReference type="EMBL" id="KAL3719876.1"/>
    </source>
</evidence>
<comment type="subunit">
    <text evidence="15">Component of the ribosome quality control complex (RQC).</text>
</comment>
<keyword evidence="9 15" id="KW-0479">Metal-binding</keyword>
<dbReference type="FunFam" id="3.30.40.10:FF:000038">
    <property type="entry name" value="E3 ubiquitin-protein ligase listerin"/>
    <property type="match status" value="1"/>
</dbReference>
<dbReference type="EMBL" id="JBJKBG010000010">
    <property type="protein sequence ID" value="KAL3719875.1"/>
    <property type="molecule type" value="Genomic_DNA"/>
</dbReference>
<name>A0ABD3J2Z0_EUCGL</name>
<keyword evidence="8 15" id="KW-0808">Transferase</keyword>
<dbReference type="InterPro" id="IPR054478">
    <property type="entry name" value="LTN1_UBC"/>
</dbReference>
<dbReference type="InterPro" id="IPR039804">
    <property type="entry name" value="RING-CH-C4HC3_LTN1"/>
</dbReference>
<dbReference type="InterPro" id="IPR054476">
    <property type="entry name" value="Ltn1_N"/>
</dbReference>
<organism evidence="18 19">
    <name type="scientific">Eucalyptus globulus</name>
    <name type="common">Tasmanian blue gum</name>
    <dbReference type="NCBI Taxonomy" id="34317"/>
    <lineage>
        <taxon>Eukaryota</taxon>
        <taxon>Viridiplantae</taxon>
        <taxon>Streptophyta</taxon>
        <taxon>Embryophyta</taxon>
        <taxon>Tracheophyta</taxon>
        <taxon>Spermatophyta</taxon>
        <taxon>Magnoliopsida</taxon>
        <taxon>eudicotyledons</taxon>
        <taxon>Gunneridae</taxon>
        <taxon>Pentapetalae</taxon>
        <taxon>rosids</taxon>
        <taxon>malvids</taxon>
        <taxon>Myrtales</taxon>
        <taxon>Myrtaceae</taxon>
        <taxon>Myrtoideae</taxon>
        <taxon>Eucalypteae</taxon>
        <taxon>Eucalyptus</taxon>
    </lineage>
</organism>
<dbReference type="InterPro" id="IPR001841">
    <property type="entry name" value="Znf_RING"/>
</dbReference>
<protein>
    <recommendedName>
        <fullName evidence="6 15">E3 ubiquitin-protein ligase listerin</fullName>
        <ecNumber evidence="5 15">2.3.2.27</ecNumber>
    </recommendedName>
    <alternativeName>
        <fullName evidence="15">RING-type E3 ubiquitin transferase listerin</fullName>
    </alternativeName>
</protein>
<dbReference type="InterPro" id="IPR039795">
    <property type="entry name" value="LTN1/Rkr1"/>
</dbReference>
<evidence type="ECO:0000256" key="5">
    <source>
        <dbReference type="ARBA" id="ARBA00012483"/>
    </source>
</evidence>
<accession>A0ABD3J2Z0</accession>
<dbReference type="EC" id="2.3.2.27" evidence="5 15"/>
<sequence>MGRQKGDGARAKARPSSSSLAASLLPSGSAATAGFGGYLGSSRLDSPLGGGSGSGGDDAGFGIDGELGQQLRRLGRKDPTTKLKALGSLSVLLKEKSKEDIIPVMPQWAFEYKRLLLDYNREVRRATHETMSVLVVSIGRDLALHLKSLMGPWWFSQFDPVFEVSQSSKRSFQAAFPSKEKRLDALALCATEMCIYLEENLKLTAQGLSDKAAALDEVEQMHQQVISSSLLALATLLDVFISLQSERPGFENITTEPKHGSKARSTAMVYAEKLFSYHKCFLDFLKSDSAAIRSATYAVLRSYMKNVPHVFNEGNLKTLAAPILGAFQEKDPSCHALMWDVVLIFSKRFPDCWTFLNAQKIVLNRLGHFLRSGCFGSQQISYPALLVFLETVPHNVVRAEQFFLDLFHNLWAGRKPSVSSIEDRIAFFRAFKECFLWAIQNASRFSDEVSSVHCCQSALVENILVKLLWEDFLLVFSPKVQSGTLTGISTESPEDQSLDVRKKIMERPPLRYPESYPQDLGKCIVEILSGIFQIEHDLLSSFSVAFCESFRGICQHSENGGQVESVERLIQFLLLLEHQAVRKSEYWPLDYIVGPTLAEPFSSIESLDSPDGIRFLSAAISIFGPNKMVKVLLVPDKGSSSLLPFEEQSRKLELEHFMYIFEKRLVPWCLRGSGSCSAARLDLLLALLDDECLSEQWSLILSHTIKLRSDGPGHAAVLCPLLQKARDKITNRQLAESKLHINSYVERWRHDLLDSLAVAVASSCPPNRIQEADFLRFALGGSSKDDQISLLSRDSCVLVFKALLEKLVYFILGSSFKWVRDAGSTLASGIGDLMIGGDRHNDQVDMANSALEVLLGSFYCLMTLNEDELVSNILAAVFILQWESRMGESLYDESDDKSLNLKARFEVGKSLHSFLRKINGHFCQDLGIHCWKKSSTVLVQSIRFAILEEHDLDANKVTSLCCWWILEVIEFFCLGQYEEQILLEQLLKKSDQWPVWISVDFDSRFGENVLTGSNISGGYKFASLVDKLISKRGVDRVFCRNISHVSSLSEETLEEVTHRAWLAAEMLCTWEWPGGSAITTFLPLLSAYAKSEAQPPKEGLLDSVFDILLDAALVQGGSRAHSFPNFYGTTADEVKNIKEPFVRALLSLVMTLFNDDVWKYDKARTLFQVLINKLLIGDTVSINCLQILPLIMRILIQPLCGSHKNFTDLESLALEDDEVQETIIGWLQRILSFPPLFTWQQDNDMEEWFQLVASCYPIGATDRSNVPKPERKISLREKTLLLDFFRKQRVGIDLSNASNHLQMLLSKLIVFSVGYCADDFNGEDWDFVLSMTRYWIQSAVVMMEDVVENINDLITDDSCSDKLDHSIIKKLEQIVLIKDHNRLDTAKSALLAYSSFSCFQLEKVADDQDPSRTEKQESIKNRITEGILRIFLCAGLAEAMASIHSPEAASVVASSLLDNLYFWETVARGVNESSPLARERAVRSVELWGMSKGSISSLYAILFSPKPAPSLQFAAYRMLSSEPVSHLAIGEETMHILDGEQDSSNIDFLSEQNVHMKEEISSMIQKSRQMFEMDLLAEERVHILLAWSLLLSHIWSLPTSPARERLVQYIHNSVDPVIIDCLFQHILDVAMPSNQKKKDAEFPAVVYEAATEAITSGRLLSSVESLWPIEPLTMASLAGAIFGMMLHLLPAYVREWFGYLRDRSTIEYFTKTWCSPPLISNELTQIKKASFIDENFSIRVSKAANEVVATYTKEETGFDLVIRFPASYPLQQVDVDCPRSKGISEDKQRKWLLSMMSFVRNQNGALAEAIRIWKRNIDKKFEGVEECPICYSIIHTENHSLPSKACKVCKHKFHSKCIFKWFNTSQKSNCPLCQSTFL</sequence>
<dbReference type="Pfam" id="PF22958">
    <property type="entry name" value="Ltn1_1st"/>
    <property type="match status" value="1"/>
</dbReference>
<comment type="subcellular location">
    <subcellularLocation>
        <location evidence="2">Cytoplasm</location>
        <location evidence="2">Cytosol</location>
    </subcellularLocation>
</comment>
<dbReference type="Pfam" id="PF22999">
    <property type="entry name" value="LTN1_E3_ligase_6th"/>
    <property type="match status" value="1"/>
</dbReference>
<evidence type="ECO:0000256" key="3">
    <source>
        <dbReference type="ARBA" id="ARBA00004906"/>
    </source>
</evidence>
<dbReference type="Pfam" id="PF23009">
    <property type="entry name" value="UBC_like"/>
    <property type="match status" value="1"/>
</dbReference>
<evidence type="ECO:0000256" key="4">
    <source>
        <dbReference type="ARBA" id="ARBA00007997"/>
    </source>
</evidence>
<keyword evidence="19" id="KW-1185">Reference proteome</keyword>
<evidence type="ECO:0000256" key="7">
    <source>
        <dbReference type="ARBA" id="ARBA00022490"/>
    </source>
</evidence>
<dbReference type="EMBL" id="JBJKBG010000010">
    <property type="protein sequence ID" value="KAL3719876.1"/>
    <property type="molecule type" value="Genomic_DNA"/>
</dbReference>
<feature type="domain" description="RING-type" evidence="17">
    <location>
        <begin position="1827"/>
        <end position="1874"/>
    </location>
</feature>
<dbReference type="Proteomes" id="UP001634007">
    <property type="component" value="Unassembled WGS sequence"/>
</dbReference>
<evidence type="ECO:0000256" key="9">
    <source>
        <dbReference type="ARBA" id="ARBA00022723"/>
    </source>
</evidence>
<dbReference type="Pfam" id="PF13639">
    <property type="entry name" value="zf-RING_2"/>
    <property type="match status" value="1"/>
</dbReference>
<comment type="function">
    <text evidence="15">E3 ubiquitin-protein ligase. Component of the ribosome quality control complex (RQC), a ribosome-associated complex that mediates ubiquitination and extraction of incompletely synthesized nascent chains for proteasomal degradation.</text>
</comment>
<dbReference type="Gene3D" id="3.30.40.10">
    <property type="entry name" value="Zinc/RING finger domain, C3HC4 (zinc finger)"/>
    <property type="match status" value="1"/>
</dbReference>
<comment type="caution">
    <text evidence="18">The sequence shown here is derived from an EMBL/GenBank/DDBJ whole genome shotgun (WGS) entry which is preliminary data.</text>
</comment>
<keyword evidence="12 15" id="KW-0833">Ubl conjugation pathway</keyword>
<evidence type="ECO:0000256" key="8">
    <source>
        <dbReference type="ARBA" id="ARBA00022679"/>
    </source>
</evidence>
<dbReference type="SUPFAM" id="SSF57850">
    <property type="entry name" value="RING/U-box"/>
    <property type="match status" value="1"/>
</dbReference>
<evidence type="ECO:0000256" key="11">
    <source>
        <dbReference type="ARBA" id="ARBA00022771"/>
    </source>
</evidence>
<evidence type="ECO:0000256" key="10">
    <source>
        <dbReference type="ARBA" id="ARBA00022737"/>
    </source>
</evidence>
<dbReference type="GO" id="GO:0008270">
    <property type="term" value="F:zinc ion binding"/>
    <property type="evidence" value="ECO:0007669"/>
    <property type="project" value="UniProtKB-KW"/>
</dbReference>
<comment type="similarity">
    <text evidence="4 15">Belongs to the LTN1 family.</text>
</comment>
<dbReference type="InterPro" id="IPR016024">
    <property type="entry name" value="ARM-type_fold"/>
</dbReference>
<feature type="compositionally biased region" description="Basic and acidic residues" evidence="16">
    <location>
        <begin position="1"/>
        <end position="10"/>
    </location>
</feature>
<comment type="pathway">
    <text evidence="3 15">Protein modification; protein ubiquitination.</text>
</comment>
<dbReference type="GO" id="GO:0005829">
    <property type="term" value="C:cytosol"/>
    <property type="evidence" value="ECO:0007669"/>
    <property type="project" value="UniProtKB-SubCell"/>
</dbReference>